<dbReference type="Gene3D" id="3.10.20.10">
    <property type="match status" value="1"/>
</dbReference>
<dbReference type="GO" id="GO:0005737">
    <property type="term" value="C:cytoplasm"/>
    <property type="evidence" value="ECO:0007669"/>
    <property type="project" value="UniProtKB-SubCell"/>
</dbReference>
<accession>D7BHR1</accession>
<dbReference type="PANTHER" id="PTHR30592:SF1">
    <property type="entry name" value="SULFUR CARRIER PROTEIN FDHD"/>
    <property type="match status" value="1"/>
</dbReference>
<dbReference type="NCBIfam" id="NF001943">
    <property type="entry name" value="PRK00724.1-2"/>
    <property type="match status" value="1"/>
</dbReference>
<dbReference type="GO" id="GO:0006777">
    <property type="term" value="P:Mo-molybdopterin cofactor biosynthetic process"/>
    <property type="evidence" value="ECO:0007669"/>
    <property type="project" value="UniProtKB-UniRule"/>
</dbReference>
<dbReference type="AlphaFoldDB" id="D7BHR1"/>
<dbReference type="eggNOG" id="COG1526">
    <property type="taxonomic scope" value="Bacteria"/>
</dbReference>
<dbReference type="EMBL" id="CP002042">
    <property type="protein sequence ID" value="ADH64001.1"/>
    <property type="molecule type" value="Genomic_DNA"/>
</dbReference>
<comment type="function">
    <text evidence="3">Required for formate dehydrogenase (FDH) activity. Acts as a sulfur carrier protein that transfers sulfur from IscS to the molybdenum cofactor prior to its insertion into FDH.</text>
</comment>
<sequence>MKVSARPRVGSKVKVRRLEVAPNQIRWISDELATEEPLELRLVAGNEHRTIAVTLRTPGNDFELAAGFLFGEGVIQRRSEIKRIAYCVEEGQEQRYNIVSVELRSQALPRLPTLERHFFTTSACGLCGKASIESLSARGLSPVSGDSTVSAKVLRELPEKLRKAQQLFDLTGGLHAAALFDLEGNLIALREDIGRHNAMDKLVGWALLEGKLPLAPCIVVVSGRASFELVQKALAAGIPIFASVSAPSNLAVDLAASFGMTLAGFLRGERFNVYAHPERILLV</sequence>
<dbReference type="SUPFAM" id="SSF53927">
    <property type="entry name" value="Cytidine deaminase-like"/>
    <property type="match status" value="1"/>
</dbReference>
<feature type="active site" description="Cysteine persulfide intermediate" evidence="3">
    <location>
        <position position="124"/>
    </location>
</feature>
<dbReference type="GO" id="GO:0016783">
    <property type="term" value="F:sulfurtransferase activity"/>
    <property type="evidence" value="ECO:0007669"/>
    <property type="project" value="InterPro"/>
</dbReference>
<name>D7BHR1_ALLS1</name>
<evidence type="ECO:0000256" key="3">
    <source>
        <dbReference type="HAMAP-Rule" id="MF_00187"/>
    </source>
</evidence>
<dbReference type="InterPro" id="IPR003786">
    <property type="entry name" value="FdhD"/>
</dbReference>
<dbReference type="Gene3D" id="3.40.140.10">
    <property type="entry name" value="Cytidine Deaminase, domain 2"/>
    <property type="match status" value="1"/>
</dbReference>
<dbReference type="Proteomes" id="UP000001916">
    <property type="component" value="Chromosome"/>
</dbReference>
<dbReference type="PANTHER" id="PTHR30592">
    <property type="entry name" value="FORMATE DEHYDROGENASE"/>
    <property type="match status" value="1"/>
</dbReference>
<dbReference type="HOGENOM" id="CLU_056887_3_0_0"/>
<proteinExistence type="inferred from homology"/>
<evidence type="ECO:0000256" key="1">
    <source>
        <dbReference type="ARBA" id="ARBA00022490"/>
    </source>
</evidence>
<evidence type="ECO:0000313" key="4">
    <source>
        <dbReference type="EMBL" id="ADH64001.1"/>
    </source>
</evidence>
<comment type="subcellular location">
    <subcellularLocation>
        <location evidence="3">Cytoplasm</location>
    </subcellularLocation>
</comment>
<protein>
    <recommendedName>
        <fullName evidence="3">Sulfur carrier protein FdhD</fullName>
    </recommendedName>
</protein>
<dbReference type="InterPro" id="IPR016193">
    <property type="entry name" value="Cytidine_deaminase-like"/>
</dbReference>
<evidence type="ECO:0000313" key="5">
    <source>
        <dbReference type="Proteomes" id="UP000001916"/>
    </source>
</evidence>
<dbReference type="OrthoDB" id="9782042at2"/>
<dbReference type="HAMAP" id="MF_00187">
    <property type="entry name" value="FdhD"/>
    <property type="match status" value="1"/>
</dbReference>
<evidence type="ECO:0000256" key="2">
    <source>
        <dbReference type="ARBA" id="ARBA00023150"/>
    </source>
</evidence>
<dbReference type="STRING" id="526227.Mesil_2130"/>
<reference evidence="4 5" key="1">
    <citation type="journal article" date="2010" name="Stand. Genomic Sci.">
        <title>Complete genome sequence of Meiothermus silvanus type strain (VI-R2).</title>
        <authorList>
            <person name="Sikorski J."/>
            <person name="Tindall B.J."/>
            <person name="Lowry S."/>
            <person name="Lucas S."/>
            <person name="Nolan M."/>
            <person name="Copeland A."/>
            <person name="Glavina Del Rio T."/>
            <person name="Tice H."/>
            <person name="Cheng J.F."/>
            <person name="Han C."/>
            <person name="Pitluck S."/>
            <person name="Liolios K."/>
            <person name="Ivanova N."/>
            <person name="Mavromatis K."/>
            <person name="Mikhailova N."/>
            <person name="Pati A."/>
            <person name="Goodwin L."/>
            <person name="Chen A."/>
            <person name="Palaniappan K."/>
            <person name="Land M."/>
            <person name="Hauser L."/>
            <person name="Chang Y.J."/>
            <person name="Jeffries C.D."/>
            <person name="Rohde M."/>
            <person name="Goker M."/>
            <person name="Woyke T."/>
            <person name="Bristow J."/>
            <person name="Eisen J.A."/>
            <person name="Markowitz V."/>
            <person name="Hugenholtz P."/>
            <person name="Kyrpides N.C."/>
            <person name="Klenk H.P."/>
            <person name="Lapidus A."/>
        </authorList>
    </citation>
    <scope>NUCLEOTIDE SEQUENCE [LARGE SCALE GENOMIC DNA]</scope>
    <source>
        <strain evidence="5">ATCC 700542 / DSM 9946 / VI-R2</strain>
    </source>
</reference>
<dbReference type="PIRSF" id="PIRSF015626">
    <property type="entry name" value="FdhD"/>
    <property type="match status" value="1"/>
</dbReference>
<dbReference type="GO" id="GO:0097163">
    <property type="term" value="F:sulfur carrier activity"/>
    <property type="evidence" value="ECO:0007669"/>
    <property type="project" value="UniProtKB-UniRule"/>
</dbReference>
<keyword evidence="1 3" id="KW-0963">Cytoplasm</keyword>
<keyword evidence="5" id="KW-1185">Reference proteome</keyword>
<dbReference type="Pfam" id="PF02634">
    <property type="entry name" value="FdhD-NarQ"/>
    <property type="match status" value="1"/>
</dbReference>
<dbReference type="KEGG" id="msv:Mesil_2130"/>
<comment type="similarity">
    <text evidence="3">Belongs to the FdhD family.</text>
</comment>
<feature type="binding site" evidence="3">
    <location>
        <begin position="265"/>
        <end position="270"/>
    </location>
    <ligand>
        <name>Mo-bis(molybdopterin guanine dinucleotide)</name>
        <dbReference type="ChEBI" id="CHEBI:60539"/>
    </ligand>
</feature>
<dbReference type="NCBIfam" id="TIGR00129">
    <property type="entry name" value="fdhD_narQ"/>
    <property type="match status" value="1"/>
</dbReference>
<organism evidence="4 5">
    <name type="scientific">Allomeiothermus silvanus (strain ATCC 700542 / DSM 9946 / NBRC 106475 / NCIMB 13440 / VI-R2)</name>
    <name type="common">Thermus silvanus</name>
    <dbReference type="NCBI Taxonomy" id="526227"/>
    <lineage>
        <taxon>Bacteria</taxon>
        <taxon>Thermotogati</taxon>
        <taxon>Deinococcota</taxon>
        <taxon>Deinococci</taxon>
        <taxon>Thermales</taxon>
        <taxon>Thermaceae</taxon>
        <taxon>Allomeiothermus</taxon>
    </lineage>
</organism>
<keyword evidence="2 3" id="KW-0501">Molybdenum cofactor biosynthesis</keyword>
<gene>
    <name evidence="3" type="primary">fdhD</name>
    <name evidence="4" type="ordered locus">Mesil_2130</name>
</gene>